<reference evidence="1" key="1">
    <citation type="submission" date="2020-02" db="EMBL/GenBank/DDBJ databases">
        <authorList>
            <person name="Meier V. D."/>
        </authorList>
    </citation>
    <scope>NUCLEOTIDE SEQUENCE</scope>
    <source>
        <strain evidence="1">AVDCRST_MAG45</strain>
    </source>
</reference>
<name>A0A6J4SUK4_9ACTN</name>
<proteinExistence type="predicted"/>
<evidence type="ECO:0000313" key="1">
    <source>
        <dbReference type="EMBL" id="CAA9505569.1"/>
    </source>
</evidence>
<dbReference type="EMBL" id="CADCVU010000131">
    <property type="protein sequence ID" value="CAA9505569.1"/>
    <property type="molecule type" value="Genomic_DNA"/>
</dbReference>
<dbReference type="AlphaFoldDB" id="A0A6J4SUK4"/>
<organism evidence="1">
    <name type="scientific">uncultured Solirubrobacterales bacterium</name>
    <dbReference type="NCBI Taxonomy" id="768556"/>
    <lineage>
        <taxon>Bacteria</taxon>
        <taxon>Bacillati</taxon>
        <taxon>Actinomycetota</taxon>
        <taxon>Thermoleophilia</taxon>
        <taxon>Solirubrobacterales</taxon>
        <taxon>environmental samples</taxon>
    </lineage>
</organism>
<gene>
    <name evidence="1" type="ORF">AVDCRST_MAG45-1578</name>
</gene>
<accession>A0A6J4SUK4</accession>
<protein>
    <submittedName>
        <fullName evidence="1">Uncharacterized protein</fullName>
    </submittedName>
</protein>
<sequence length="44" mass="5137">MVSVSERDLAEQLRELLRNRRNKLLSDALSQSRDILEQVDRPEG</sequence>